<keyword evidence="2" id="KW-0479">Metal-binding</keyword>
<evidence type="ECO:0000256" key="1">
    <source>
        <dbReference type="ARBA" id="ARBA00004123"/>
    </source>
</evidence>
<keyword evidence="8" id="KW-0539">Nucleus</keyword>
<keyword evidence="4" id="KW-0862">Zinc</keyword>
<comment type="caution">
    <text evidence="12">The sequence shown here is derived from an EMBL/GenBank/DDBJ whole genome shotgun (WGS) entry which is preliminary data.</text>
</comment>
<keyword evidence="3 9" id="KW-0863">Zinc-finger</keyword>
<protein>
    <recommendedName>
        <fullName evidence="11">SBP-type domain-containing protein</fullName>
    </recommendedName>
</protein>
<dbReference type="EMBL" id="PYDT01000002">
    <property type="protein sequence ID" value="THU69639.1"/>
    <property type="molecule type" value="Genomic_DNA"/>
</dbReference>
<keyword evidence="6" id="KW-0238">DNA-binding</keyword>
<comment type="subcellular location">
    <subcellularLocation>
        <location evidence="1">Nucleus</location>
    </subcellularLocation>
</comment>
<evidence type="ECO:0000256" key="6">
    <source>
        <dbReference type="ARBA" id="ARBA00023125"/>
    </source>
</evidence>
<dbReference type="PANTHER" id="PTHR31251">
    <property type="entry name" value="SQUAMOSA PROMOTER-BINDING-LIKE PROTEIN 4"/>
    <property type="match status" value="1"/>
</dbReference>
<gene>
    <name evidence="12" type="ORF">C4D60_Mb08t16520</name>
</gene>
<dbReference type="GO" id="GO:0003677">
    <property type="term" value="F:DNA binding"/>
    <property type="evidence" value="ECO:0007669"/>
    <property type="project" value="UniProtKB-KW"/>
</dbReference>
<dbReference type="InterPro" id="IPR004333">
    <property type="entry name" value="SBP_dom"/>
</dbReference>
<keyword evidence="5" id="KW-0805">Transcription regulation</keyword>
<evidence type="ECO:0000256" key="7">
    <source>
        <dbReference type="ARBA" id="ARBA00023163"/>
    </source>
</evidence>
<dbReference type="Proteomes" id="UP000317650">
    <property type="component" value="Chromosome 8"/>
</dbReference>
<evidence type="ECO:0000256" key="5">
    <source>
        <dbReference type="ARBA" id="ARBA00023015"/>
    </source>
</evidence>
<sequence length="401" mass="43999">MDWDLRTPPWNLAELDRDAELSIGSVVVGPSGGGLGCRSTGVDCSVDLKLGGLGDFGSSHKCTEQPTVATSTVSPSGPPKRPRAPVNGCHSVSCLVDGCTADLCNCREYHRRHKVCEVHSKTPLVMVRGQEQRFCQQCSRFHLLEEFDEAKRSCRKRLDGHNRRRRKPQPDSVNSGSLFLDHQGFSAAYPQIFPVAAPESNWARMVKTEDGTLYAPSQFINHHQHFPNSSYSISKERRQMPFFQDSKTVLDIKSTRQVSVYQLNLSTNTPSGSSGCNSKMFNEGLTRVFNSDCALSLLSSPTQTSDINLSQMMPLADRIPMGQPIVSCLQYGSLMQYSPSQVSENVTPTGFSCAGMEGQHTGTILVSDHASDAEINCQNIFHVLGEGSSDATCQTLPFSWP</sequence>
<evidence type="ECO:0000256" key="3">
    <source>
        <dbReference type="ARBA" id="ARBA00022771"/>
    </source>
</evidence>
<reference evidence="12 13" key="1">
    <citation type="journal article" date="2019" name="Nat. Plants">
        <title>Genome sequencing of Musa balbisiana reveals subgenome evolution and function divergence in polyploid bananas.</title>
        <authorList>
            <person name="Yao X."/>
        </authorList>
    </citation>
    <scope>NUCLEOTIDE SEQUENCE [LARGE SCALE GENOMIC DNA]</scope>
    <source>
        <strain evidence="13">cv. DH-PKW</strain>
        <tissue evidence="12">Leaves</tissue>
    </source>
</reference>
<feature type="domain" description="SBP-type" evidence="11">
    <location>
        <begin position="91"/>
        <end position="168"/>
    </location>
</feature>
<feature type="region of interest" description="Disordered" evidence="10">
    <location>
        <begin position="62"/>
        <end position="82"/>
    </location>
</feature>
<evidence type="ECO:0000259" key="11">
    <source>
        <dbReference type="PROSITE" id="PS51141"/>
    </source>
</evidence>
<dbReference type="FunFam" id="4.10.1100.10:FF:000001">
    <property type="entry name" value="Squamosa promoter-binding-like protein 14"/>
    <property type="match status" value="1"/>
</dbReference>
<evidence type="ECO:0000313" key="12">
    <source>
        <dbReference type="EMBL" id="THU69639.1"/>
    </source>
</evidence>
<keyword evidence="7" id="KW-0804">Transcription</keyword>
<dbReference type="Gene3D" id="4.10.1100.10">
    <property type="entry name" value="Transcription factor, SBP-box domain"/>
    <property type="match status" value="1"/>
</dbReference>
<organism evidence="12 13">
    <name type="scientific">Musa balbisiana</name>
    <name type="common">Banana</name>
    <dbReference type="NCBI Taxonomy" id="52838"/>
    <lineage>
        <taxon>Eukaryota</taxon>
        <taxon>Viridiplantae</taxon>
        <taxon>Streptophyta</taxon>
        <taxon>Embryophyta</taxon>
        <taxon>Tracheophyta</taxon>
        <taxon>Spermatophyta</taxon>
        <taxon>Magnoliopsida</taxon>
        <taxon>Liliopsida</taxon>
        <taxon>Zingiberales</taxon>
        <taxon>Musaceae</taxon>
        <taxon>Musa</taxon>
    </lineage>
</organism>
<accession>A0A4S8K499</accession>
<dbReference type="InterPro" id="IPR044817">
    <property type="entry name" value="SBP-like"/>
</dbReference>
<evidence type="ECO:0000256" key="2">
    <source>
        <dbReference type="ARBA" id="ARBA00022723"/>
    </source>
</evidence>
<dbReference type="PROSITE" id="PS51141">
    <property type="entry name" value="ZF_SBP"/>
    <property type="match status" value="1"/>
</dbReference>
<evidence type="ECO:0000256" key="9">
    <source>
        <dbReference type="PROSITE-ProRule" id="PRU00470"/>
    </source>
</evidence>
<dbReference type="InterPro" id="IPR036893">
    <property type="entry name" value="SBP_sf"/>
</dbReference>
<evidence type="ECO:0000256" key="10">
    <source>
        <dbReference type="SAM" id="MobiDB-lite"/>
    </source>
</evidence>
<dbReference type="Pfam" id="PF03110">
    <property type="entry name" value="SBP"/>
    <property type="match status" value="1"/>
</dbReference>
<dbReference type="PANTHER" id="PTHR31251:SF208">
    <property type="entry name" value="SQUAMOSA PROMOTER-BINDING-LIKE PROTEIN 18"/>
    <property type="match status" value="1"/>
</dbReference>
<feature type="compositionally biased region" description="Polar residues" evidence="10">
    <location>
        <begin position="64"/>
        <end position="75"/>
    </location>
</feature>
<evidence type="ECO:0000313" key="13">
    <source>
        <dbReference type="Proteomes" id="UP000317650"/>
    </source>
</evidence>
<keyword evidence="13" id="KW-1185">Reference proteome</keyword>
<dbReference type="GO" id="GO:0005634">
    <property type="term" value="C:nucleus"/>
    <property type="evidence" value="ECO:0007669"/>
    <property type="project" value="UniProtKB-SubCell"/>
</dbReference>
<proteinExistence type="predicted"/>
<dbReference type="GO" id="GO:0008270">
    <property type="term" value="F:zinc ion binding"/>
    <property type="evidence" value="ECO:0007669"/>
    <property type="project" value="UniProtKB-KW"/>
</dbReference>
<evidence type="ECO:0000256" key="4">
    <source>
        <dbReference type="ARBA" id="ARBA00022833"/>
    </source>
</evidence>
<evidence type="ECO:0000256" key="8">
    <source>
        <dbReference type="ARBA" id="ARBA00023242"/>
    </source>
</evidence>
<dbReference type="SUPFAM" id="SSF103612">
    <property type="entry name" value="SBT domain"/>
    <property type="match status" value="1"/>
</dbReference>
<dbReference type="AlphaFoldDB" id="A0A4S8K499"/>
<name>A0A4S8K499_MUSBA</name>